<organism evidence="4 5">
    <name type="scientific">Luteolibacter soli</name>
    <dbReference type="NCBI Taxonomy" id="3135280"/>
    <lineage>
        <taxon>Bacteria</taxon>
        <taxon>Pseudomonadati</taxon>
        <taxon>Verrucomicrobiota</taxon>
        <taxon>Verrucomicrobiia</taxon>
        <taxon>Verrucomicrobiales</taxon>
        <taxon>Verrucomicrobiaceae</taxon>
        <taxon>Luteolibacter</taxon>
    </lineage>
</organism>
<evidence type="ECO:0000256" key="2">
    <source>
        <dbReference type="ARBA" id="ARBA00023136"/>
    </source>
</evidence>
<dbReference type="Proteomes" id="UP001371305">
    <property type="component" value="Unassembled WGS sequence"/>
</dbReference>
<sequence>MNRLKQSRSLLRALVLVVAALAWVSSGEEKRSFCDPEDGAFDLSAFLDRPLGFIPLVVPITEPAVGGGAALMPVFINLPEDDEGRPDIWGVGAMRTSNGSEGLLAGQSAYWLDGRLHTLIGAADASINLDFHGLGQDAELSGQPLTYNIDMTGGMIEARWALDRKKRWDVGLQYAYAEVNVSFPDLASNIRVQGDPTGGKYGLNRGQRQRPDGFQSEIGSVALSVSYDSRNNIFTPTKGLYSGLTATFNSSAFGGSSEYERYEWATLWFTPVFTEDLVFGLKADLQSSSGDIPFYMRPSVQLRGAPMMRYQGAHVAYGEAELRWQFSPRWSVLGFGGIGSTWSDGPLLSRNDVTWTGGLGIRYLLARKYGLHMGLDVAYGEEGPACYVQFGSAWFRP</sequence>
<proteinExistence type="predicted"/>
<comment type="caution">
    <text evidence="4">The sequence shown here is derived from an EMBL/GenBank/DDBJ whole genome shotgun (WGS) entry which is preliminary data.</text>
</comment>
<reference evidence="4 5" key="1">
    <citation type="submission" date="2024-04" db="EMBL/GenBank/DDBJ databases">
        <title>Luteolibacter sp. isolated from soil.</title>
        <authorList>
            <person name="An J."/>
        </authorList>
    </citation>
    <scope>NUCLEOTIDE SEQUENCE [LARGE SCALE GENOMIC DNA]</scope>
    <source>
        <strain evidence="4 5">Y139</strain>
    </source>
</reference>
<name>A0ABU9ANH3_9BACT</name>
<evidence type="ECO:0000259" key="3">
    <source>
        <dbReference type="Pfam" id="PF01103"/>
    </source>
</evidence>
<comment type="subcellular location">
    <subcellularLocation>
        <location evidence="1">Membrane</location>
    </subcellularLocation>
</comment>
<keyword evidence="5" id="KW-1185">Reference proteome</keyword>
<protein>
    <submittedName>
        <fullName evidence="4">BamA/TamA family outer membrane protein</fullName>
    </submittedName>
</protein>
<dbReference type="EMBL" id="JBBUKT010000001">
    <property type="protein sequence ID" value="MEK7949221.1"/>
    <property type="molecule type" value="Genomic_DNA"/>
</dbReference>
<dbReference type="InterPro" id="IPR000184">
    <property type="entry name" value="Bac_surfAg_D15"/>
</dbReference>
<evidence type="ECO:0000313" key="5">
    <source>
        <dbReference type="Proteomes" id="UP001371305"/>
    </source>
</evidence>
<accession>A0ABU9ANH3</accession>
<keyword evidence="2" id="KW-0472">Membrane</keyword>
<evidence type="ECO:0000256" key="1">
    <source>
        <dbReference type="ARBA" id="ARBA00004370"/>
    </source>
</evidence>
<dbReference type="Gene3D" id="2.40.160.50">
    <property type="entry name" value="membrane protein fhac: a member of the omp85/tpsb transporter family"/>
    <property type="match status" value="1"/>
</dbReference>
<gene>
    <name evidence="4" type="ORF">WKV53_01865</name>
</gene>
<evidence type="ECO:0000313" key="4">
    <source>
        <dbReference type="EMBL" id="MEK7949221.1"/>
    </source>
</evidence>
<feature type="domain" description="Bacterial surface antigen (D15)" evidence="3">
    <location>
        <begin position="144"/>
        <end position="295"/>
    </location>
</feature>
<dbReference type="RefSeq" id="WP_341402641.1">
    <property type="nucleotide sequence ID" value="NZ_JBBUKT010000001.1"/>
</dbReference>
<dbReference type="Pfam" id="PF01103">
    <property type="entry name" value="Omp85"/>
    <property type="match status" value="1"/>
</dbReference>